<organism evidence="1 2">
    <name type="scientific">Methylocella tundrae</name>
    <dbReference type="NCBI Taxonomy" id="227605"/>
    <lineage>
        <taxon>Bacteria</taxon>
        <taxon>Pseudomonadati</taxon>
        <taxon>Pseudomonadota</taxon>
        <taxon>Alphaproteobacteria</taxon>
        <taxon>Hyphomicrobiales</taxon>
        <taxon>Beijerinckiaceae</taxon>
        <taxon>Methylocella</taxon>
    </lineage>
</organism>
<name>A0A8B6MC30_METTU</name>
<evidence type="ECO:0000313" key="2">
    <source>
        <dbReference type="Proteomes" id="UP000485880"/>
    </source>
</evidence>
<keyword evidence="2" id="KW-1185">Reference proteome</keyword>
<proteinExistence type="predicted"/>
<dbReference type="EMBL" id="CABFMQ020000142">
    <property type="protein sequence ID" value="VTZ52484.1"/>
    <property type="molecule type" value="Genomic_DNA"/>
</dbReference>
<dbReference type="AlphaFoldDB" id="A0A8B6MC30"/>
<comment type="caution">
    <text evidence="1">The sequence shown here is derived from an EMBL/GenBank/DDBJ whole genome shotgun (WGS) entry which is preliminary data.</text>
</comment>
<reference evidence="1 2" key="1">
    <citation type="submission" date="2019-05" db="EMBL/GenBank/DDBJ databases">
        <authorList>
            <person name="Farhan Ul Haque M."/>
        </authorList>
    </citation>
    <scope>NUCLEOTIDE SEQUENCE [LARGE SCALE GENOMIC DNA]</scope>
    <source>
        <strain evidence="1">2</strain>
    </source>
</reference>
<sequence>MADFGGFMRFTVGGSPLTLRAKFESEPSALEMDGGANQDGSIYRTMKPMGYIFEPTFEDTPTGTATALDWAAIMLGGPYNITLVEEQTGRMHTWTVAQFEGKPRVDHMTGEVTGIKGRATAYTKTSA</sequence>
<dbReference type="RefSeq" id="WP_174514055.1">
    <property type="nucleotide sequence ID" value="NZ_CABFMQ020000142.1"/>
</dbReference>
<protein>
    <submittedName>
        <fullName evidence="1">Phage tail tube protein</fullName>
    </submittedName>
</protein>
<accession>A0A8B6MC30</accession>
<evidence type="ECO:0000313" key="1">
    <source>
        <dbReference type="EMBL" id="VTZ52484.1"/>
    </source>
</evidence>
<dbReference type="Proteomes" id="UP000485880">
    <property type="component" value="Unassembled WGS sequence"/>
</dbReference>
<gene>
    <name evidence="1" type="ORF">MPC4_80155</name>
</gene>